<evidence type="ECO:0000313" key="1">
    <source>
        <dbReference type="EMBL" id="NFF03625.1"/>
    </source>
</evidence>
<organism evidence="1 2">
    <name type="scientific">Clostridium botulinum</name>
    <dbReference type="NCBI Taxonomy" id="1491"/>
    <lineage>
        <taxon>Bacteria</taxon>
        <taxon>Bacillati</taxon>
        <taxon>Bacillota</taxon>
        <taxon>Clostridia</taxon>
        <taxon>Eubacteriales</taxon>
        <taxon>Clostridiaceae</taxon>
        <taxon>Clostridium</taxon>
    </lineage>
</organism>
<dbReference type="InterPro" id="IPR013324">
    <property type="entry name" value="RNA_pol_sigma_r3/r4-like"/>
</dbReference>
<dbReference type="SUPFAM" id="SSF88659">
    <property type="entry name" value="Sigma3 and sigma4 domains of RNA polymerase sigma factors"/>
    <property type="match status" value="1"/>
</dbReference>
<evidence type="ECO:0000313" key="2">
    <source>
        <dbReference type="Proteomes" id="UP000472521"/>
    </source>
</evidence>
<dbReference type="Proteomes" id="UP000472521">
    <property type="component" value="Unassembled WGS sequence"/>
</dbReference>
<gene>
    <name evidence="1" type="ORF">FCV25_18175</name>
</gene>
<sequence>MSREKKDKFMTLNDYFKKKEELQVLNNKKNMTVDEIIRRGRIEIKVCDYDFAIKHFLKKEQQQYIYLKYVKKLSIKQISIMMGKHRSTLYRFEKNIVNRINSIW</sequence>
<protein>
    <submittedName>
        <fullName evidence="1">Uncharacterized protein</fullName>
    </submittedName>
</protein>
<comment type="caution">
    <text evidence="1">The sequence shown here is derived from an EMBL/GenBank/DDBJ whole genome shotgun (WGS) entry which is preliminary data.</text>
</comment>
<accession>A0A6B4K0N8</accession>
<reference evidence="1 2" key="1">
    <citation type="submission" date="2019-04" db="EMBL/GenBank/DDBJ databases">
        <title>Genome sequencing of Clostridium botulinum Groups I-IV and Clostridium butyricum.</title>
        <authorList>
            <person name="Brunt J."/>
            <person name="Van Vliet A.H.M."/>
            <person name="Stringer S.C."/>
            <person name="Carter A.T."/>
            <person name="Peck M.W."/>
        </authorList>
    </citation>
    <scope>NUCLEOTIDE SEQUENCE [LARGE SCALE GENOMIC DNA]</scope>
    <source>
        <strain evidence="1 2">IFR 18/054</strain>
    </source>
</reference>
<dbReference type="EMBL" id="SWND01000017">
    <property type="protein sequence ID" value="NFF03625.1"/>
    <property type="molecule type" value="Genomic_DNA"/>
</dbReference>
<proteinExistence type="predicted"/>
<name>A0A6B4K0N8_CLOBO</name>
<dbReference type="AlphaFoldDB" id="A0A6B4K0N8"/>